<keyword evidence="3" id="KW-1185">Reference proteome</keyword>
<evidence type="ECO:0000256" key="1">
    <source>
        <dbReference type="SAM" id="MobiDB-lite"/>
    </source>
</evidence>
<dbReference type="RefSeq" id="WP_229881843.1">
    <property type="nucleotide sequence ID" value="NZ_BMWA01000062.1"/>
</dbReference>
<dbReference type="InterPro" id="IPR045960">
    <property type="entry name" value="DUF6380"/>
</dbReference>
<dbReference type="Pfam" id="PF19907">
    <property type="entry name" value="DUF6380"/>
    <property type="match status" value="1"/>
</dbReference>
<gene>
    <name evidence="2" type="ORF">ACFQMH_01870</name>
</gene>
<proteinExistence type="predicted"/>
<feature type="compositionally biased region" description="Basic and acidic residues" evidence="1">
    <location>
        <begin position="91"/>
        <end position="101"/>
    </location>
</feature>
<dbReference type="Proteomes" id="UP001596409">
    <property type="component" value="Unassembled WGS sequence"/>
</dbReference>
<sequence>MDTPVPAPRRVTFAPSRRPARALTVPGTSPSTSGATACARHAGSTHRTPLLHVPTSSAGAPADGTGAERWATLRWRAASLTETVGGTPFKQHGDRAGEGAR</sequence>
<name>A0ABW2DWU9_9ACTN</name>
<protein>
    <submittedName>
        <fullName evidence="2">DUF6380 family protein</fullName>
    </submittedName>
</protein>
<feature type="compositionally biased region" description="Polar residues" evidence="1">
    <location>
        <begin position="26"/>
        <end position="35"/>
    </location>
</feature>
<organism evidence="2 3">
    <name type="scientific">Streptomyces viridiviolaceus</name>
    <dbReference type="NCBI Taxonomy" id="68282"/>
    <lineage>
        <taxon>Bacteria</taxon>
        <taxon>Bacillati</taxon>
        <taxon>Actinomycetota</taxon>
        <taxon>Actinomycetes</taxon>
        <taxon>Kitasatosporales</taxon>
        <taxon>Streptomycetaceae</taxon>
        <taxon>Streptomyces</taxon>
    </lineage>
</organism>
<accession>A0ABW2DWU9</accession>
<reference evidence="3" key="1">
    <citation type="journal article" date="2019" name="Int. J. Syst. Evol. Microbiol.">
        <title>The Global Catalogue of Microorganisms (GCM) 10K type strain sequencing project: providing services to taxonomists for standard genome sequencing and annotation.</title>
        <authorList>
            <consortium name="The Broad Institute Genomics Platform"/>
            <consortium name="The Broad Institute Genome Sequencing Center for Infectious Disease"/>
            <person name="Wu L."/>
            <person name="Ma J."/>
        </authorList>
    </citation>
    <scope>NUCLEOTIDE SEQUENCE [LARGE SCALE GENOMIC DNA]</scope>
    <source>
        <strain evidence="3">JCM 4855</strain>
    </source>
</reference>
<evidence type="ECO:0000313" key="2">
    <source>
        <dbReference type="EMBL" id="MFC7010470.1"/>
    </source>
</evidence>
<comment type="caution">
    <text evidence="2">The sequence shown here is derived from an EMBL/GenBank/DDBJ whole genome shotgun (WGS) entry which is preliminary data.</text>
</comment>
<feature type="region of interest" description="Disordered" evidence="1">
    <location>
        <begin position="21"/>
        <end position="65"/>
    </location>
</feature>
<feature type="region of interest" description="Disordered" evidence="1">
    <location>
        <begin position="82"/>
        <end position="101"/>
    </location>
</feature>
<dbReference type="EMBL" id="JBHSYM010000004">
    <property type="protein sequence ID" value="MFC7010470.1"/>
    <property type="molecule type" value="Genomic_DNA"/>
</dbReference>
<evidence type="ECO:0000313" key="3">
    <source>
        <dbReference type="Proteomes" id="UP001596409"/>
    </source>
</evidence>